<comment type="caution">
    <text evidence="1">The sequence shown here is derived from an EMBL/GenBank/DDBJ whole genome shotgun (WGS) entry which is preliminary data.</text>
</comment>
<accession>A0ABR6XFQ9</accession>
<gene>
    <name evidence="1" type="ORF">H8K26_09880</name>
</gene>
<evidence type="ECO:0000313" key="1">
    <source>
        <dbReference type="EMBL" id="MBC3811749.1"/>
    </source>
</evidence>
<dbReference type="Proteomes" id="UP000637632">
    <property type="component" value="Unassembled WGS sequence"/>
</dbReference>
<dbReference type="RefSeq" id="WP_186882985.1">
    <property type="nucleotide sequence ID" value="NZ_JACOFT010000003.1"/>
</dbReference>
<reference evidence="1 2" key="1">
    <citation type="submission" date="2020-08" db="EMBL/GenBank/DDBJ databases">
        <title>Novel species isolated from subtropical streams in China.</title>
        <authorList>
            <person name="Lu H."/>
        </authorList>
    </citation>
    <scope>NUCLEOTIDE SEQUENCE [LARGE SCALE GENOMIC DNA]</scope>
    <source>
        <strain evidence="1 2">CCTCC AB 2015119</strain>
    </source>
</reference>
<organism evidence="1 2">
    <name type="scientific">Undibacterium aquatile</name>
    <dbReference type="NCBI Taxonomy" id="1537398"/>
    <lineage>
        <taxon>Bacteria</taxon>
        <taxon>Pseudomonadati</taxon>
        <taxon>Pseudomonadota</taxon>
        <taxon>Betaproteobacteria</taxon>
        <taxon>Burkholderiales</taxon>
        <taxon>Oxalobacteraceae</taxon>
        <taxon>Undibacterium</taxon>
    </lineage>
</organism>
<keyword evidence="2" id="KW-1185">Reference proteome</keyword>
<evidence type="ECO:0000313" key="2">
    <source>
        <dbReference type="Proteomes" id="UP000637632"/>
    </source>
</evidence>
<protein>
    <submittedName>
        <fullName evidence="1">Uncharacterized protein</fullName>
    </submittedName>
</protein>
<proteinExistence type="predicted"/>
<name>A0ABR6XFQ9_9BURK</name>
<dbReference type="EMBL" id="JACOFT010000003">
    <property type="protein sequence ID" value="MBC3811749.1"/>
    <property type="molecule type" value="Genomic_DNA"/>
</dbReference>
<sequence>MYLDHPKISATNSETEPDRIERLSRVYGYAMGLADIDRNTACITKLAKIHDHKGTLMVIWHETPTPTEKNYFMRAWQSRIGDESDQVEHALILNEPVGETAQTSLPA</sequence>